<dbReference type="Gene3D" id="3.40.50.300">
    <property type="entry name" value="P-loop containing nucleotide triphosphate hydrolases"/>
    <property type="match status" value="1"/>
</dbReference>
<dbReference type="PROSITE" id="PS50162">
    <property type="entry name" value="RECA_2"/>
    <property type="match status" value="1"/>
</dbReference>
<keyword evidence="19" id="KW-1185">Reference proteome</keyword>
<evidence type="ECO:0000256" key="5">
    <source>
        <dbReference type="ARBA" id="ARBA00022763"/>
    </source>
</evidence>
<feature type="domain" description="RecA family profile 2" evidence="15">
    <location>
        <begin position="200"/>
        <end position="273"/>
    </location>
</feature>
<dbReference type="InterPro" id="IPR049428">
    <property type="entry name" value="RecA-like_N"/>
</dbReference>
<dbReference type="Proteomes" id="UP000278157">
    <property type="component" value="Chromosome"/>
</dbReference>
<keyword evidence="9 11" id="KW-0234">DNA repair</keyword>
<dbReference type="SUPFAM" id="SSF52540">
    <property type="entry name" value="P-loop containing nucleoside triphosphate hydrolases"/>
    <property type="match status" value="1"/>
</dbReference>
<dbReference type="Pfam" id="PF21096">
    <property type="entry name" value="RecA_C"/>
    <property type="match status" value="1"/>
</dbReference>
<evidence type="ECO:0000256" key="1">
    <source>
        <dbReference type="ARBA" id="ARBA00009391"/>
    </source>
</evidence>
<comment type="similarity">
    <text evidence="1 11 13">Belongs to the RecA family.</text>
</comment>
<dbReference type="InterPro" id="IPR020587">
    <property type="entry name" value="RecA_monomer-monomer_interface"/>
</dbReference>
<evidence type="ECO:0000256" key="2">
    <source>
        <dbReference type="ARBA" id="ARBA00015553"/>
    </source>
</evidence>
<dbReference type="PRINTS" id="PR00142">
    <property type="entry name" value="RECA"/>
</dbReference>
<dbReference type="GeneID" id="77231492"/>
<dbReference type="InterPro" id="IPR049261">
    <property type="entry name" value="RecA-like_C"/>
</dbReference>
<evidence type="ECO:0000256" key="6">
    <source>
        <dbReference type="ARBA" id="ARBA00022840"/>
    </source>
</evidence>
<dbReference type="GO" id="GO:0006310">
    <property type="term" value="P:DNA recombination"/>
    <property type="evidence" value="ECO:0007669"/>
    <property type="project" value="UniProtKB-UniRule"/>
</dbReference>
<dbReference type="FunFam" id="3.40.50.300:FF:000087">
    <property type="entry name" value="Recombinase RecA"/>
    <property type="match status" value="1"/>
</dbReference>
<dbReference type="GO" id="GO:0140664">
    <property type="term" value="F:ATP-dependent DNA damage sensor activity"/>
    <property type="evidence" value="ECO:0007669"/>
    <property type="project" value="InterPro"/>
</dbReference>
<gene>
    <name evidence="11 16" type="primary">recA</name>
    <name evidence="16" type="ORF">CT510_01750</name>
    <name evidence="17" type="ORF">NCTC11541_01633</name>
</gene>
<evidence type="ECO:0000313" key="16">
    <source>
        <dbReference type="EMBL" id="EAJ1621382.1"/>
    </source>
</evidence>
<keyword evidence="4 11" id="KW-0547">Nucleotide-binding</keyword>
<dbReference type="GO" id="GO:0003697">
    <property type="term" value="F:single-stranded DNA binding"/>
    <property type="evidence" value="ECO:0007669"/>
    <property type="project" value="UniProtKB-UniRule"/>
</dbReference>
<dbReference type="InterPro" id="IPR020588">
    <property type="entry name" value="RecA_ATP-bd"/>
</dbReference>
<keyword evidence="6 11" id="KW-0067">ATP-binding</keyword>
<evidence type="ECO:0000256" key="10">
    <source>
        <dbReference type="ARBA" id="ARBA00023236"/>
    </source>
</evidence>
<evidence type="ECO:0000259" key="14">
    <source>
        <dbReference type="PROSITE" id="PS50162"/>
    </source>
</evidence>
<dbReference type="GO" id="GO:0005524">
    <property type="term" value="F:ATP binding"/>
    <property type="evidence" value="ECO:0007669"/>
    <property type="project" value="UniProtKB-UniRule"/>
</dbReference>
<comment type="subcellular location">
    <subcellularLocation>
        <location evidence="11">Cytoplasm</location>
    </subcellularLocation>
</comment>
<sequence>MDDNKKKSLDAALKSLDKAFGKGTILRLGDKEIEQIDSIGTGSVGLDLALGIGGVPKGRIIEIYGPESSGKTTLTLHIIAECQKAGGVCAFIDAEHALDVKYAKNLGVDTDNLYISQPDFGEQALEIVETIARSGAIDLIVVDSVAALTPKAEIDGDMGDQHVGLQARLMSQALRKLTGIVHKMNTTVIFINQIRMKIGAMGYGTPETTTGGNALKFYASVRLDVRKVATLKQNEEPIGNRVKVKVVKNKVAPPFRVAEFDVMYGEGLSREGELIDYGVKLDIIDKSGAWFSYKDKKLGQGRENSKAFLRENPELADEITKAIQNSMGIEGVMSDNSEEEEE</sequence>
<dbReference type="GO" id="GO:0006281">
    <property type="term" value="P:DNA repair"/>
    <property type="evidence" value="ECO:0007669"/>
    <property type="project" value="UniProtKB-UniRule"/>
</dbReference>
<keyword evidence="8 11" id="KW-0233">DNA recombination</keyword>
<comment type="function">
    <text evidence="11">Can catalyze the hydrolysis of ATP in the presence of single-stranded DNA, the ATP-dependent uptake of single-stranded DNA by duplex DNA, and the ATP-dependent hybridization of homologous single-stranded DNAs. It interacts with LexA causing its activation and leading to its autocatalytic cleavage.</text>
</comment>
<keyword evidence="10 11" id="KW-0742">SOS response</keyword>
<dbReference type="EMBL" id="LR134372">
    <property type="protein sequence ID" value="VEG85565.1"/>
    <property type="molecule type" value="Genomic_DNA"/>
</dbReference>
<dbReference type="Proteomes" id="UP000535305">
    <property type="component" value="Unassembled WGS sequence"/>
</dbReference>
<keyword evidence="3 11" id="KW-0963">Cytoplasm</keyword>
<dbReference type="RefSeq" id="WP_004277999.1">
    <property type="nucleotide sequence ID" value="NZ_CABKPM010000001.1"/>
</dbReference>
<evidence type="ECO:0000256" key="7">
    <source>
        <dbReference type="ARBA" id="ARBA00023125"/>
    </source>
</evidence>
<accession>A0A381E1N4</accession>
<dbReference type="PANTHER" id="PTHR45900">
    <property type="entry name" value="RECA"/>
    <property type="match status" value="1"/>
</dbReference>
<dbReference type="EMBL" id="AABVLA010000004">
    <property type="protein sequence ID" value="EAJ1621382.1"/>
    <property type="molecule type" value="Genomic_DNA"/>
</dbReference>
<dbReference type="AlphaFoldDB" id="A0A381E1N4"/>
<dbReference type="InterPro" id="IPR013765">
    <property type="entry name" value="DNA_recomb/repair_RecA"/>
</dbReference>
<dbReference type="GO" id="GO:0005829">
    <property type="term" value="C:cytosol"/>
    <property type="evidence" value="ECO:0007669"/>
    <property type="project" value="TreeGrafter"/>
</dbReference>
<dbReference type="InterPro" id="IPR023400">
    <property type="entry name" value="RecA_C_sf"/>
</dbReference>
<dbReference type="PROSITE" id="PS00321">
    <property type="entry name" value="RECA_1"/>
    <property type="match status" value="1"/>
</dbReference>
<reference evidence="16 19" key="1">
    <citation type="submission" date="2018-06" db="EMBL/GenBank/DDBJ databases">
        <authorList>
            <consortium name="PulseNet: The National Subtyping Network for Foodborne Disease Surveillance"/>
            <person name="Tarr C.L."/>
            <person name="Trees E."/>
            <person name="Katz L.S."/>
            <person name="Carleton-Romer H.A."/>
            <person name="Stroika S."/>
            <person name="Kucerova Z."/>
            <person name="Roache K.F."/>
            <person name="Sabol A.L."/>
            <person name="Besser J."/>
            <person name="Gerner-Smidt P."/>
        </authorList>
    </citation>
    <scope>NUCLEOTIDE SEQUENCE [LARGE SCALE GENOMIC DNA]</scope>
    <source>
        <strain evidence="16 19">PNUSAC003104</strain>
    </source>
</reference>
<dbReference type="PROSITE" id="PS50163">
    <property type="entry name" value="RECA_3"/>
    <property type="match status" value="1"/>
</dbReference>
<dbReference type="SUPFAM" id="SSF54752">
    <property type="entry name" value="RecA protein, C-terminal domain"/>
    <property type="match status" value="1"/>
</dbReference>
<evidence type="ECO:0000256" key="4">
    <source>
        <dbReference type="ARBA" id="ARBA00022741"/>
    </source>
</evidence>
<evidence type="ECO:0000313" key="17">
    <source>
        <dbReference type="EMBL" id="VEG85565.1"/>
    </source>
</evidence>
<keyword evidence="5 11" id="KW-0227">DNA damage</keyword>
<dbReference type="GO" id="GO:0009432">
    <property type="term" value="P:SOS response"/>
    <property type="evidence" value="ECO:0007669"/>
    <property type="project" value="UniProtKB-UniRule"/>
</dbReference>
<dbReference type="InterPro" id="IPR027417">
    <property type="entry name" value="P-loop_NTPase"/>
</dbReference>
<proteinExistence type="inferred from homology"/>
<dbReference type="PANTHER" id="PTHR45900:SF1">
    <property type="entry name" value="MITOCHONDRIAL DNA REPAIR PROTEIN RECA HOMOLOG-RELATED"/>
    <property type="match status" value="1"/>
</dbReference>
<protein>
    <recommendedName>
        <fullName evidence="2 11">Protein RecA</fullName>
    </recommendedName>
    <alternativeName>
        <fullName evidence="11 12">Recombinase A</fullName>
    </alternativeName>
</protein>
<evidence type="ECO:0000256" key="12">
    <source>
        <dbReference type="RuleBase" id="RU000526"/>
    </source>
</evidence>
<evidence type="ECO:0000259" key="15">
    <source>
        <dbReference type="PROSITE" id="PS50163"/>
    </source>
</evidence>
<organism evidence="16 19">
    <name type="scientific">Campylobacter upsaliensis</name>
    <dbReference type="NCBI Taxonomy" id="28080"/>
    <lineage>
        <taxon>Bacteria</taxon>
        <taxon>Pseudomonadati</taxon>
        <taxon>Campylobacterota</taxon>
        <taxon>Epsilonproteobacteria</taxon>
        <taxon>Campylobacterales</taxon>
        <taxon>Campylobacteraceae</taxon>
        <taxon>Campylobacter</taxon>
    </lineage>
</organism>
<dbReference type="GeneID" id="58538240"/>
<dbReference type="OrthoDB" id="9776733at2"/>
<dbReference type="InterPro" id="IPR003593">
    <property type="entry name" value="AAA+_ATPase"/>
</dbReference>
<dbReference type="InterPro" id="IPR020584">
    <property type="entry name" value="DNA_recomb/repair_RecA_CS"/>
</dbReference>
<dbReference type="NCBIfam" id="TIGR02012">
    <property type="entry name" value="tigrfam_recA"/>
    <property type="match status" value="1"/>
</dbReference>
<dbReference type="CDD" id="cd00983">
    <property type="entry name" value="RecA"/>
    <property type="match status" value="1"/>
</dbReference>
<evidence type="ECO:0000256" key="13">
    <source>
        <dbReference type="RuleBase" id="RU004527"/>
    </source>
</evidence>
<evidence type="ECO:0000256" key="11">
    <source>
        <dbReference type="HAMAP-Rule" id="MF_00268"/>
    </source>
</evidence>
<dbReference type="SMART" id="SM00382">
    <property type="entry name" value="AAA"/>
    <property type="match status" value="1"/>
</dbReference>
<evidence type="ECO:0000313" key="19">
    <source>
        <dbReference type="Proteomes" id="UP000535305"/>
    </source>
</evidence>
<keyword evidence="7 11" id="KW-0238">DNA-binding</keyword>
<evidence type="ECO:0000256" key="3">
    <source>
        <dbReference type="ARBA" id="ARBA00022490"/>
    </source>
</evidence>
<dbReference type="Pfam" id="PF00154">
    <property type="entry name" value="RecA_N"/>
    <property type="match status" value="1"/>
</dbReference>
<reference evidence="17 18" key="2">
    <citation type="submission" date="2018-12" db="EMBL/GenBank/DDBJ databases">
        <authorList>
            <consortium name="Pathogen Informatics"/>
        </authorList>
    </citation>
    <scope>NUCLEOTIDE SEQUENCE [LARGE SCALE GENOMIC DNA]</scope>
    <source>
        <strain evidence="17 18">NCTC11541</strain>
    </source>
</reference>
<feature type="binding site" evidence="11">
    <location>
        <begin position="65"/>
        <end position="72"/>
    </location>
    <ligand>
        <name>ATP</name>
        <dbReference type="ChEBI" id="CHEBI:30616"/>
    </ligand>
</feature>
<evidence type="ECO:0000256" key="9">
    <source>
        <dbReference type="ARBA" id="ARBA00023204"/>
    </source>
</evidence>
<dbReference type="HAMAP" id="MF_00268">
    <property type="entry name" value="RecA"/>
    <property type="match status" value="1"/>
</dbReference>
<feature type="domain" description="RecA family profile 1" evidence="14">
    <location>
        <begin position="35"/>
        <end position="194"/>
    </location>
</feature>
<dbReference type="GO" id="GO:0003684">
    <property type="term" value="F:damaged DNA binding"/>
    <property type="evidence" value="ECO:0007669"/>
    <property type="project" value="UniProtKB-UniRule"/>
</dbReference>
<evidence type="ECO:0000313" key="18">
    <source>
        <dbReference type="Proteomes" id="UP000278157"/>
    </source>
</evidence>
<evidence type="ECO:0000256" key="8">
    <source>
        <dbReference type="ARBA" id="ARBA00023172"/>
    </source>
</evidence>
<name>A0A381E1N4_CAMUP</name>